<feature type="domain" description="Transport-associated OB type 2" evidence="3">
    <location>
        <begin position="50"/>
        <end position="125"/>
    </location>
</feature>
<dbReference type="AlphaFoldDB" id="A0A1T4VIL5"/>
<keyword evidence="5" id="KW-1185">Reference proteome</keyword>
<evidence type="ECO:0000256" key="1">
    <source>
        <dbReference type="ARBA" id="ARBA00022475"/>
    </source>
</evidence>
<evidence type="ECO:0000313" key="5">
    <source>
        <dbReference type="Proteomes" id="UP000190162"/>
    </source>
</evidence>
<dbReference type="InterPro" id="IPR013611">
    <property type="entry name" value="Transp-assoc_OB_typ2"/>
</dbReference>
<gene>
    <name evidence="4" type="ORF">SAMN02745132_03884</name>
</gene>
<dbReference type="RefSeq" id="WP_244556664.1">
    <property type="nucleotide sequence ID" value="NZ_FUXU01000075.1"/>
</dbReference>
<dbReference type="GO" id="GO:0043190">
    <property type="term" value="C:ATP-binding cassette (ABC) transporter complex"/>
    <property type="evidence" value="ECO:0007669"/>
    <property type="project" value="InterPro"/>
</dbReference>
<dbReference type="SUPFAM" id="SSF50331">
    <property type="entry name" value="MOP-like"/>
    <property type="match status" value="1"/>
</dbReference>
<evidence type="ECO:0000256" key="2">
    <source>
        <dbReference type="ARBA" id="ARBA00023136"/>
    </source>
</evidence>
<dbReference type="InterPro" id="IPR008995">
    <property type="entry name" value="Mo/tungstate-bd_C_term_dom"/>
</dbReference>
<keyword evidence="1" id="KW-1003">Cell membrane</keyword>
<evidence type="ECO:0000313" key="4">
    <source>
        <dbReference type="EMBL" id="SKA64777.1"/>
    </source>
</evidence>
<dbReference type="Pfam" id="PF08402">
    <property type="entry name" value="TOBE_2"/>
    <property type="match status" value="1"/>
</dbReference>
<protein>
    <submittedName>
        <fullName evidence="4">TOBE domain-containing protein</fullName>
    </submittedName>
</protein>
<dbReference type="EMBL" id="FUXU01000075">
    <property type="protein sequence ID" value="SKA64777.1"/>
    <property type="molecule type" value="Genomic_DNA"/>
</dbReference>
<accession>A0A1T4VIL5</accession>
<name>A0A1T4VIL5_9GAMM</name>
<reference evidence="5" key="1">
    <citation type="submission" date="2017-02" db="EMBL/GenBank/DDBJ databases">
        <authorList>
            <person name="Varghese N."/>
            <person name="Submissions S."/>
        </authorList>
    </citation>
    <scope>NUCLEOTIDE SEQUENCE [LARGE SCALE GENOMIC DNA]</scope>
    <source>
        <strain evidence="5">DSM 22720</strain>
    </source>
</reference>
<dbReference type="GO" id="GO:0022857">
    <property type="term" value="F:transmembrane transporter activity"/>
    <property type="evidence" value="ECO:0007669"/>
    <property type="project" value="InterPro"/>
</dbReference>
<evidence type="ECO:0000259" key="3">
    <source>
        <dbReference type="Pfam" id="PF08402"/>
    </source>
</evidence>
<sequence length="134" mass="14668">MAKFVGENNHRNGTVLDINGQVATISGAQGEKLMATTSQNMKIGDNVEVFVRPEAIAISLPNEKPTHAENGFDVVVKEILFDGSRSQLVAESPQLQSTFSVQLPQTENFRGIRAGDPLFVHWQSAVSRCMLAER</sequence>
<dbReference type="GO" id="GO:0005524">
    <property type="term" value="F:ATP binding"/>
    <property type="evidence" value="ECO:0007669"/>
    <property type="project" value="InterPro"/>
</dbReference>
<organism evidence="4 5">
    <name type="scientific">Enterovibrio nigricans DSM 22720</name>
    <dbReference type="NCBI Taxonomy" id="1121868"/>
    <lineage>
        <taxon>Bacteria</taxon>
        <taxon>Pseudomonadati</taxon>
        <taxon>Pseudomonadota</taxon>
        <taxon>Gammaproteobacteria</taxon>
        <taxon>Vibrionales</taxon>
        <taxon>Vibrionaceae</taxon>
        <taxon>Enterovibrio</taxon>
    </lineage>
</organism>
<proteinExistence type="predicted"/>
<dbReference type="Proteomes" id="UP000190162">
    <property type="component" value="Unassembled WGS sequence"/>
</dbReference>
<keyword evidence="2" id="KW-0472">Membrane</keyword>